<accession>A0ABV5MHK4</accession>
<feature type="active site" description="Nucleophile" evidence="4">
    <location>
        <position position="290"/>
    </location>
</feature>
<reference evidence="6 7" key="1">
    <citation type="submission" date="2024-09" db="EMBL/GenBank/DDBJ databases">
        <authorList>
            <person name="Sun Q."/>
            <person name="Mori K."/>
        </authorList>
    </citation>
    <scope>NUCLEOTIDE SEQUENCE [LARGE SCALE GENOMIC DNA]</scope>
    <source>
        <strain evidence="6 7">JCM 3307</strain>
    </source>
</reference>
<name>A0ABV5MHK4_9ACTN</name>
<comment type="caution">
    <text evidence="6">The sequence shown here is derived from an EMBL/GenBank/DDBJ whole genome shotgun (WGS) entry which is preliminary data.</text>
</comment>
<evidence type="ECO:0000256" key="3">
    <source>
        <dbReference type="ARBA" id="ARBA00023295"/>
    </source>
</evidence>
<dbReference type="Pfam" id="PF02156">
    <property type="entry name" value="Glyco_hydro_26"/>
    <property type="match status" value="1"/>
</dbReference>
<dbReference type="SUPFAM" id="SSF51445">
    <property type="entry name" value="(Trans)glycosidases"/>
    <property type="match status" value="1"/>
</dbReference>
<dbReference type="Proteomes" id="UP001589608">
    <property type="component" value="Unassembled WGS sequence"/>
</dbReference>
<evidence type="ECO:0000259" key="5">
    <source>
        <dbReference type="PROSITE" id="PS51764"/>
    </source>
</evidence>
<organism evidence="6 7">
    <name type="scientific">Dactylosporangium vinaceum</name>
    <dbReference type="NCBI Taxonomy" id="53362"/>
    <lineage>
        <taxon>Bacteria</taxon>
        <taxon>Bacillati</taxon>
        <taxon>Actinomycetota</taxon>
        <taxon>Actinomycetes</taxon>
        <taxon>Micromonosporales</taxon>
        <taxon>Micromonosporaceae</taxon>
        <taxon>Dactylosporangium</taxon>
    </lineage>
</organism>
<proteinExistence type="inferred from homology"/>
<feature type="domain" description="GH26" evidence="5">
    <location>
        <begin position="50"/>
        <end position="356"/>
    </location>
</feature>
<dbReference type="EMBL" id="JBHMCA010000057">
    <property type="protein sequence ID" value="MFB9448355.1"/>
    <property type="molecule type" value="Genomic_DNA"/>
</dbReference>
<evidence type="ECO:0000313" key="6">
    <source>
        <dbReference type="EMBL" id="MFB9448355.1"/>
    </source>
</evidence>
<evidence type="ECO:0000256" key="1">
    <source>
        <dbReference type="ARBA" id="ARBA00007754"/>
    </source>
</evidence>
<keyword evidence="7" id="KW-1185">Reference proteome</keyword>
<evidence type="ECO:0000256" key="4">
    <source>
        <dbReference type="PROSITE-ProRule" id="PRU01100"/>
    </source>
</evidence>
<evidence type="ECO:0000256" key="2">
    <source>
        <dbReference type="ARBA" id="ARBA00022801"/>
    </source>
</evidence>
<dbReference type="PANTHER" id="PTHR40079">
    <property type="entry name" value="MANNAN ENDO-1,4-BETA-MANNOSIDASE E-RELATED"/>
    <property type="match status" value="1"/>
</dbReference>
<dbReference type="Gene3D" id="3.20.20.80">
    <property type="entry name" value="Glycosidases"/>
    <property type="match status" value="1"/>
</dbReference>
<dbReference type="InterPro" id="IPR022790">
    <property type="entry name" value="GH26_dom"/>
</dbReference>
<keyword evidence="3 4" id="KW-0326">Glycosidase</keyword>
<keyword evidence="2 4" id="KW-0378">Hydrolase</keyword>
<dbReference type="RefSeq" id="WP_223102903.1">
    <property type="nucleotide sequence ID" value="NZ_CP061913.1"/>
</dbReference>
<comment type="similarity">
    <text evidence="1 4">Belongs to the glycosyl hydrolase 26 family.</text>
</comment>
<feature type="active site" description="Proton donor" evidence="4">
    <location>
        <position position="182"/>
    </location>
</feature>
<protein>
    <submittedName>
        <fullName evidence="6">Glycoside hydrolase family 26 protein</fullName>
    </submittedName>
</protein>
<evidence type="ECO:0000313" key="7">
    <source>
        <dbReference type="Proteomes" id="UP001589608"/>
    </source>
</evidence>
<dbReference type="PROSITE" id="PS51764">
    <property type="entry name" value="GH26"/>
    <property type="match status" value="1"/>
</dbReference>
<dbReference type="InterPro" id="IPR017853">
    <property type="entry name" value="GH"/>
</dbReference>
<sequence length="370" mass="41646">MITLPRLMLAALVVIGGYVFVVAPRVEAYTSAKATWQEQLAEPVPSFAPTQAQKPPQVFPQNGTAFFGIFTEKGPGDLTDYNGFVKAAGKQPQVMMFASGWGAQKHFDRQPFDRIVNRGMLPMLGWEPWDYRAESKTDKDRGTQPQYRLGNISGGNFDAYITEWANGIKALGYPVAIRFAHEMNGYWYPWCESANGNQAGDYVKAWRHVHDLFEKLGAGNVIWVWSPNVVYENATPLSQLYPGDQYVDWVGLSGYYGTAGMEKYQTFEQIYRVTLGELKTLSKRPIVVTETAATDAQGRKAEWITDLLQTLPRHPEIIGFLWYESVKETDWRIAASPAASAAFAKGVEQPYFGARWDPDMTTRRLVPSRD</sequence>
<dbReference type="PANTHER" id="PTHR40079:SF4">
    <property type="entry name" value="GH26 DOMAIN-CONTAINING PROTEIN-RELATED"/>
    <property type="match status" value="1"/>
</dbReference>
<gene>
    <name evidence="6" type="ORF">ACFFTR_35160</name>
</gene>
<dbReference type="GO" id="GO:0016787">
    <property type="term" value="F:hydrolase activity"/>
    <property type="evidence" value="ECO:0007669"/>
    <property type="project" value="UniProtKB-KW"/>
</dbReference>
<dbReference type="InterPro" id="IPR000805">
    <property type="entry name" value="Glyco_hydro_26"/>
</dbReference>